<feature type="region of interest" description="Disordered" evidence="1">
    <location>
        <begin position="1"/>
        <end position="23"/>
    </location>
</feature>
<protein>
    <submittedName>
        <fullName evidence="2">Uncharacterized protein</fullName>
    </submittedName>
</protein>
<proteinExistence type="predicted"/>
<keyword evidence="3" id="KW-1185">Reference proteome</keyword>
<dbReference type="AlphaFoldDB" id="A0AAV5MNU7"/>
<reference evidence="2 3" key="1">
    <citation type="journal article" date="2021" name="Commun. Biol.">
        <title>The genome of Shorea leprosula (Dipterocarpaceae) highlights the ecological relevance of drought in aseasonal tropical rainforests.</title>
        <authorList>
            <person name="Ng K.K.S."/>
            <person name="Kobayashi M.J."/>
            <person name="Fawcett J.A."/>
            <person name="Hatakeyama M."/>
            <person name="Paape T."/>
            <person name="Ng C.H."/>
            <person name="Ang C.C."/>
            <person name="Tnah L.H."/>
            <person name="Lee C.T."/>
            <person name="Nishiyama T."/>
            <person name="Sese J."/>
            <person name="O'Brien M.J."/>
            <person name="Copetti D."/>
            <person name="Mohd Noor M.I."/>
            <person name="Ong R.C."/>
            <person name="Putra M."/>
            <person name="Sireger I.Z."/>
            <person name="Indrioko S."/>
            <person name="Kosugi Y."/>
            <person name="Izuno A."/>
            <person name="Isagi Y."/>
            <person name="Lee S.L."/>
            <person name="Shimizu K.K."/>
        </authorList>
    </citation>
    <scope>NUCLEOTIDE SEQUENCE [LARGE SCALE GENOMIC DNA]</scope>
    <source>
        <strain evidence="2">214</strain>
    </source>
</reference>
<organism evidence="2 3">
    <name type="scientific">Rubroshorea leprosula</name>
    <dbReference type="NCBI Taxonomy" id="152421"/>
    <lineage>
        <taxon>Eukaryota</taxon>
        <taxon>Viridiplantae</taxon>
        <taxon>Streptophyta</taxon>
        <taxon>Embryophyta</taxon>
        <taxon>Tracheophyta</taxon>
        <taxon>Spermatophyta</taxon>
        <taxon>Magnoliopsida</taxon>
        <taxon>eudicotyledons</taxon>
        <taxon>Gunneridae</taxon>
        <taxon>Pentapetalae</taxon>
        <taxon>rosids</taxon>
        <taxon>malvids</taxon>
        <taxon>Malvales</taxon>
        <taxon>Dipterocarpaceae</taxon>
        <taxon>Rubroshorea</taxon>
    </lineage>
</organism>
<name>A0AAV5MNU7_9ROSI</name>
<dbReference type="Proteomes" id="UP001054252">
    <property type="component" value="Unassembled WGS sequence"/>
</dbReference>
<accession>A0AAV5MNU7</accession>
<evidence type="ECO:0000313" key="2">
    <source>
        <dbReference type="EMBL" id="GKV50508.1"/>
    </source>
</evidence>
<comment type="caution">
    <text evidence="2">The sequence shown here is derived from an EMBL/GenBank/DDBJ whole genome shotgun (WGS) entry which is preliminary data.</text>
</comment>
<evidence type="ECO:0000313" key="3">
    <source>
        <dbReference type="Proteomes" id="UP001054252"/>
    </source>
</evidence>
<evidence type="ECO:0000256" key="1">
    <source>
        <dbReference type="SAM" id="MobiDB-lite"/>
    </source>
</evidence>
<gene>
    <name evidence="2" type="ORF">SLEP1_g57211</name>
</gene>
<sequence length="42" mass="4711">MGLLNPSWVLQQNPDPELGSPTEPRSGFCWKNPTFGFCCLRS</sequence>
<dbReference type="EMBL" id="BPVZ01000374">
    <property type="protein sequence ID" value="GKV50508.1"/>
    <property type="molecule type" value="Genomic_DNA"/>
</dbReference>